<dbReference type="Gene3D" id="3.30.750.24">
    <property type="entry name" value="STAS domain"/>
    <property type="match status" value="1"/>
</dbReference>
<dbReference type="InterPro" id="IPR004629">
    <property type="entry name" value="WecG_TagA_CpsF"/>
</dbReference>
<dbReference type="PANTHER" id="PTHR34136:SF1">
    <property type="entry name" value="UDP-N-ACETYL-D-MANNOSAMINURONIC ACID TRANSFERASE"/>
    <property type="match status" value="1"/>
</dbReference>
<dbReference type="RefSeq" id="WP_177307764.1">
    <property type="nucleotide sequence ID" value="NZ_FPBO01000058.1"/>
</dbReference>
<keyword evidence="2 4" id="KW-0808">Transferase</keyword>
<proteinExistence type="predicted"/>
<dbReference type="Proteomes" id="UP000199391">
    <property type="component" value="Unassembled WGS sequence"/>
</dbReference>
<evidence type="ECO:0000313" key="5">
    <source>
        <dbReference type="Proteomes" id="UP000199391"/>
    </source>
</evidence>
<feature type="domain" description="STAS" evidence="3">
    <location>
        <begin position="311"/>
        <end position="385"/>
    </location>
</feature>
<reference evidence="5" key="1">
    <citation type="submission" date="2016-10" db="EMBL/GenBank/DDBJ databases">
        <authorList>
            <person name="Varghese N."/>
            <person name="Submissions S."/>
        </authorList>
    </citation>
    <scope>NUCLEOTIDE SEQUENCE [LARGE SCALE GENOMIC DNA]</scope>
    <source>
        <strain evidence="5">CGMCC 1.11014</strain>
    </source>
</reference>
<dbReference type="NCBIfam" id="TIGR00696">
    <property type="entry name" value="wecG_tagA_cpsF"/>
    <property type="match status" value="1"/>
</dbReference>
<dbReference type="CDD" id="cd07043">
    <property type="entry name" value="STAS_anti-anti-sigma_factors"/>
    <property type="match status" value="1"/>
</dbReference>
<evidence type="ECO:0000256" key="1">
    <source>
        <dbReference type="ARBA" id="ARBA00022676"/>
    </source>
</evidence>
<gene>
    <name evidence="4" type="ORF">SAMN05216552_105817</name>
</gene>
<sequence>MNSTALNQVFETSVFNNETYSADLQASEILKTDFRRKVYCVLGLPIDALSLEDACAALQSSTRRATRCFLSTPNLNFLMWSHVDRGFRNSVIVSDLCVADGMPLVWISVLMAIPINERIAGSTLFEKIRQDSSNPTSVYIFGGADGAASKAADAINDNPKSAMRCVGHYAPGFGNIAEMSQPHIIEAINNCSPDFLVVALGARKGQEWIMRNLHSLSAPIVSHLGAVVNITAAAISRAPHWMQRSGLEWVWRIKEEPLLWRRYLSDGCGFLGLLVTRVLPAIFYQRCHRISEERLLQSEIFLVRGQESCRITLIGPWDARNSMPVRQTLMDATRTKGDIVVNLRSVEYVDSAIIGIFLLLYGHQSKIGHKVRFENAGRKLTRIFKAHCADYLLEGRLIGDGLRQQQEAAV</sequence>
<protein>
    <submittedName>
        <fullName evidence="4">N-acetylglucosaminyldiphosphoundecaprenol N-acetyl-beta-D-mannosaminyltransferase</fullName>
    </submittedName>
</protein>
<accession>A0A1I7M512</accession>
<keyword evidence="1" id="KW-0328">Glycosyltransferase</keyword>
<dbReference type="SUPFAM" id="SSF52091">
    <property type="entry name" value="SpoIIaa-like"/>
    <property type="match status" value="1"/>
</dbReference>
<dbReference type="PANTHER" id="PTHR34136">
    <property type="match status" value="1"/>
</dbReference>
<dbReference type="STRING" id="1035707.SAMN05216552_105817"/>
<dbReference type="EMBL" id="FPBO01000058">
    <property type="protein sequence ID" value="SFV17039.1"/>
    <property type="molecule type" value="Genomic_DNA"/>
</dbReference>
<keyword evidence="5" id="KW-1185">Reference proteome</keyword>
<dbReference type="PROSITE" id="PS50801">
    <property type="entry name" value="STAS"/>
    <property type="match status" value="1"/>
</dbReference>
<dbReference type="CDD" id="cd06533">
    <property type="entry name" value="Glyco_transf_WecG_TagA"/>
    <property type="match status" value="1"/>
</dbReference>
<dbReference type="Pfam" id="PF13466">
    <property type="entry name" value="STAS_2"/>
    <property type="match status" value="1"/>
</dbReference>
<dbReference type="GO" id="GO:0016758">
    <property type="term" value="F:hexosyltransferase activity"/>
    <property type="evidence" value="ECO:0007669"/>
    <property type="project" value="TreeGrafter"/>
</dbReference>
<dbReference type="InterPro" id="IPR058548">
    <property type="entry name" value="MlaB-like_STAS"/>
</dbReference>
<name>A0A1I7M512_9BURK</name>
<dbReference type="InterPro" id="IPR002645">
    <property type="entry name" value="STAS_dom"/>
</dbReference>
<dbReference type="Pfam" id="PF03808">
    <property type="entry name" value="Glyco_tran_WecG"/>
    <property type="match status" value="1"/>
</dbReference>
<evidence type="ECO:0000313" key="4">
    <source>
        <dbReference type="EMBL" id="SFV17039.1"/>
    </source>
</evidence>
<dbReference type="InterPro" id="IPR036513">
    <property type="entry name" value="STAS_dom_sf"/>
</dbReference>
<organism evidence="4 5">
    <name type="scientific">Pseudoduganella namucuonensis</name>
    <dbReference type="NCBI Taxonomy" id="1035707"/>
    <lineage>
        <taxon>Bacteria</taxon>
        <taxon>Pseudomonadati</taxon>
        <taxon>Pseudomonadota</taxon>
        <taxon>Betaproteobacteria</taxon>
        <taxon>Burkholderiales</taxon>
        <taxon>Oxalobacteraceae</taxon>
        <taxon>Telluria group</taxon>
        <taxon>Pseudoduganella</taxon>
    </lineage>
</organism>
<dbReference type="AlphaFoldDB" id="A0A1I7M512"/>
<evidence type="ECO:0000259" key="3">
    <source>
        <dbReference type="PROSITE" id="PS50801"/>
    </source>
</evidence>
<evidence type="ECO:0000256" key="2">
    <source>
        <dbReference type="ARBA" id="ARBA00022679"/>
    </source>
</evidence>